<dbReference type="Gene3D" id="3.30.830.10">
    <property type="entry name" value="Metalloenzyme, LuxS/M16 peptidase-like"/>
    <property type="match status" value="4"/>
</dbReference>
<keyword evidence="5" id="KW-0378">Hydrolase</keyword>
<sequence length="976" mass="108059">MTFGGFLRFSALAAALLAAGCGERDATSDPALEQSGEGAVWAHEASDIPADEAVRYGVLDNGMRYAIVENDTPSGTAALRLVLNVGSFAETDAQRGLAHFIEHMAFNGTTNVPEGEMVPLLERYGLAFGPDTNAFTSRELVGYQLDLPSVEEEVVNVGLFLMRETASEMLMDAEAIDRERGVILGEERYRNTPIRRFFNAYYDFLYPDTLVVERDPIGTVEVIETAPAAEFEAYYQDYYAPERAMLVVAGDIDADIVEEKIRNGFEIDIEGVDLDRVEGFSTWRQPEDAGPDPDIGEVAEFDEPGFGFFHDPDIYTLINVDVVTPGEPEADTRETRRRRMLRSLGNAIVQRRLQSEINSGESPLVQASLSYSNDFELANRAGVFAVSSPDRWREGVAAVEQELRRAVEHGFTQAELDEQLANLRTALRNAADEAETRRSANLADKIWQAWINENVYDHPDFALAFFEAFEPEITVEAVEAAFREIWTAAPPQVFVAANQEIENGDAAVREAWLSSTAEMVEPPEEGGATEFAYTDFGEPGAVVSSQTVEDLGVEQYVFDNGVRLNVKTTDFEDNNIRVRVDFGAGDLAPQPTPAAGSIVGAVFGGGGLEAHDRDELERLLAGRSVGYGVGVTSDSFYFSQSTTPTDFELQMQVLTAFMTAPGWRDDALNRFRAIADEIRRGQNAQAVQVAINRVSRMLRSGDPRWGFPTQEEIEAFTMDDARALLGDALDRAPIEVTIVGDIEAERAVDAVAATFGALADRAEEWPAYEENRRVSFPEPNEEPEIVRFNGQSYQGMANVYWPTDDAIDARRARAIDLMAAVLDLKATDRFREREGATYSAIVSNQESDVFEDYGFLWMGLDVQVDDIPRMYEIADELAASMAAGEVTEDELLRARQPILESIEEARETNGFWLNALRRSQTDPDRLDRLRSLESDYRAVTVEEVVALASEFLQPERAWRASILPEDMDAADSGAGD</sequence>
<dbReference type="Pfam" id="PF00675">
    <property type="entry name" value="Peptidase_M16"/>
    <property type="match status" value="1"/>
</dbReference>
<evidence type="ECO:0000256" key="2">
    <source>
        <dbReference type="ARBA" id="ARBA00007261"/>
    </source>
</evidence>
<dbReference type="GO" id="GO:0006508">
    <property type="term" value="P:proteolysis"/>
    <property type="evidence" value="ECO:0007669"/>
    <property type="project" value="UniProtKB-KW"/>
</dbReference>
<evidence type="ECO:0000256" key="7">
    <source>
        <dbReference type="ARBA" id="ARBA00023049"/>
    </source>
</evidence>
<reference evidence="12" key="1">
    <citation type="submission" date="2018-05" db="EMBL/GenBank/DDBJ databases">
        <authorList>
            <person name="Liu B.-T."/>
        </authorList>
    </citation>
    <scope>NUCLEOTIDE SEQUENCE [LARGE SCALE GENOMIC DNA]</scope>
    <source>
        <strain evidence="12">WD6-1</strain>
    </source>
</reference>
<dbReference type="Pfam" id="PF05193">
    <property type="entry name" value="Peptidase_M16_C"/>
    <property type="match status" value="2"/>
</dbReference>
<feature type="domain" description="Peptidase M16 N-terminal" evidence="9">
    <location>
        <begin position="67"/>
        <end position="186"/>
    </location>
</feature>
<dbReference type="InterPro" id="IPR011249">
    <property type="entry name" value="Metalloenz_LuxS/M16"/>
</dbReference>
<dbReference type="InterPro" id="IPR011765">
    <property type="entry name" value="Pept_M16_N"/>
</dbReference>
<dbReference type="InterPro" id="IPR001431">
    <property type="entry name" value="Pept_M16_Zn_BS"/>
</dbReference>
<keyword evidence="7" id="KW-0482">Metalloprotease</keyword>
<dbReference type="SUPFAM" id="SSF63411">
    <property type="entry name" value="LuxS/MPP-like metallohydrolase"/>
    <property type="match status" value="4"/>
</dbReference>
<evidence type="ECO:0000313" key="11">
    <source>
        <dbReference type="EMBL" id="PWE18044.1"/>
    </source>
</evidence>
<evidence type="ECO:0000256" key="3">
    <source>
        <dbReference type="ARBA" id="ARBA00022670"/>
    </source>
</evidence>
<dbReference type="RefSeq" id="WP_109251318.1">
    <property type="nucleotide sequence ID" value="NZ_QEXV01000001.1"/>
</dbReference>
<dbReference type="OrthoDB" id="9811314at2"/>
<proteinExistence type="inferred from homology"/>
<name>A0A2U2BVQ3_9PROT</name>
<dbReference type="EMBL" id="QEXV01000001">
    <property type="protein sequence ID" value="PWE18044.1"/>
    <property type="molecule type" value="Genomic_DNA"/>
</dbReference>
<dbReference type="GO" id="GO:0046872">
    <property type="term" value="F:metal ion binding"/>
    <property type="evidence" value="ECO:0007669"/>
    <property type="project" value="UniProtKB-KW"/>
</dbReference>
<evidence type="ECO:0000256" key="6">
    <source>
        <dbReference type="ARBA" id="ARBA00022833"/>
    </source>
</evidence>
<keyword evidence="3" id="KW-0645">Protease</keyword>
<keyword evidence="4" id="KW-0479">Metal-binding</keyword>
<keyword evidence="12" id="KW-1185">Reference proteome</keyword>
<dbReference type="PANTHER" id="PTHR43690">
    <property type="entry name" value="NARDILYSIN"/>
    <property type="match status" value="1"/>
</dbReference>
<dbReference type="PANTHER" id="PTHR43690:SF17">
    <property type="entry name" value="PROTEIN YHJJ"/>
    <property type="match status" value="1"/>
</dbReference>
<dbReference type="AlphaFoldDB" id="A0A2U2BVQ3"/>
<evidence type="ECO:0000256" key="8">
    <source>
        <dbReference type="RuleBase" id="RU004447"/>
    </source>
</evidence>
<evidence type="ECO:0000259" key="9">
    <source>
        <dbReference type="Pfam" id="PF00675"/>
    </source>
</evidence>
<evidence type="ECO:0000259" key="10">
    <source>
        <dbReference type="Pfam" id="PF05193"/>
    </source>
</evidence>
<dbReference type="Proteomes" id="UP000245168">
    <property type="component" value="Unassembled WGS sequence"/>
</dbReference>
<dbReference type="GO" id="GO:0004222">
    <property type="term" value="F:metalloendopeptidase activity"/>
    <property type="evidence" value="ECO:0007669"/>
    <property type="project" value="InterPro"/>
</dbReference>
<evidence type="ECO:0000256" key="4">
    <source>
        <dbReference type="ARBA" id="ARBA00022723"/>
    </source>
</evidence>
<protein>
    <submittedName>
        <fullName evidence="11">Insulinase family protein</fullName>
    </submittedName>
</protein>
<comment type="cofactor">
    <cofactor evidence="1">
        <name>Zn(2+)</name>
        <dbReference type="ChEBI" id="CHEBI:29105"/>
    </cofactor>
</comment>
<gene>
    <name evidence="11" type="ORF">DDZ18_00030</name>
</gene>
<dbReference type="InterPro" id="IPR007863">
    <property type="entry name" value="Peptidase_M16_C"/>
</dbReference>
<evidence type="ECO:0000256" key="1">
    <source>
        <dbReference type="ARBA" id="ARBA00001947"/>
    </source>
</evidence>
<evidence type="ECO:0000313" key="12">
    <source>
        <dbReference type="Proteomes" id="UP000245168"/>
    </source>
</evidence>
<accession>A0A2U2BVQ3</accession>
<dbReference type="PROSITE" id="PS00143">
    <property type="entry name" value="INSULINASE"/>
    <property type="match status" value="1"/>
</dbReference>
<keyword evidence="6" id="KW-0862">Zinc</keyword>
<organism evidence="11 12">
    <name type="scientific">Marinicauda salina</name>
    <dbReference type="NCBI Taxonomy" id="2135793"/>
    <lineage>
        <taxon>Bacteria</taxon>
        <taxon>Pseudomonadati</taxon>
        <taxon>Pseudomonadota</taxon>
        <taxon>Alphaproteobacteria</taxon>
        <taxon>Maricaulales</taxon>
        <taxon>Maricaulaceae</taxon>
        <taxon>Marinicauda</taxon>
    </lineage>
</organism>
<dbReference type="InterPro" id="IPR050626">
    <property type="entry name" value="Peptidase_M16"/>
</dbReference>
<comment type="caution">
    <text evidence="11">The sequence shown here is derived from an EMBL/GenBank/DDBJ whole genome shotgun (WGS) entry which is preliminary data.</text>
</comment>
<feature type="domain" description="Peptidase M16 C-terminal" evidence="10">
    <location>
        <begin position="228"/>
        <end position="423"/>
    </location>
</feature>
<evidence type="ECO:0000256" key="5">
    <source>
        <dbReference type="ARBA" id="ARBA00022801"/>
    </source>
</evidence>
<comment type="similarity">
    <text evidence="2 8">Belongs to the peptidase M16 family.</text>
</comment>
<feature type="domain" description="Peptidase M16 C-terminal" evidence="10">
    <location>
        <begin position="732"/>
        <end position="896"/>
    </location>
</feature>